<dbReference type="RefSeq" id="WP_274371346.1">
    <property type="nucleotide sequence ID" value="NZ_JAKMWI010000017.1"/>
</dbReference>
<evidence type="ECO:0000256" key="1">
    <source>
        <dbReference type="ARBA" id="ARBA00003944"/>
    </source>
</evidence>
<evidence type="ECO:0000313" key="6">
    <source>
        <dbReference type="EMBL" id="HAT3810682.1"/>
    </source>
</evidence>
<dbReference type="CDD" id="cd17470">
    <property type="entry name" value="T3SS_Flik_C"/>
    <property type="match status" value="1"/>
</dbReference>
<evidence type="ECO:0000259" key="5">
    <source>
        <dbReference type="Pfam" id="PF02120"/>
    </source>
</evidence>
<dbReference type="Pfam" id="PF02120">
    <property type="entry name" value="Flg_hook"/>
    <property type="match status" value="1"/>
</dbReference>
<dbReference type="InterPro" id="IPR052563">
    <property type="entry name" value="FliK"/>
</dbReference>
<dbReference type="AlphaFoldDB" id="A0AAN5S1H8"/>
<dbReference type="PANTHER" id="PTHR37533:SF2">
    <property type="entry name" value="FLAGELLAR HOOK-LENGTH CONTROL PROTEIN"/>
    <property type="match status" value="1"/>
</dbReference>
<comment type="function">
    <text evidence="1">Controls the length of the flagellar hook.</text>
</comment>
<dbReference type="GO" id="GO:0044780">
    <property type="term" value="P:bacterial-type flagellum assembly"/>
    <property type="evidence" value="ECO:0007669"/>
    <property type="project" value="InterPro"/>
</dbReference>
<dbReference type="Gene3D" id="3.30.750.140">
    <property type="match status" value="1"/>
</dbReference>
<dbReference type="InterPro" id="IPR001635">
    <property type="entry name" value="Flag_hook_Flik"/>
</dbReference>
<evidence type="ECO:0000256" key="3">
    <source>
        <dbReference type="ARBA" id="ARBA00022795"/>
    </source>
</evidence>
<dbReference type="GO" id="GO:0009424">
    <property type="term" value="C:bacterial-type flagellum hook"/>
    <property type="evidence" value="ECO:0007669"/>
    <property type="project" value="InterPro"/>
</dbReference>
<dbReference type="EMBL" id="DACSWI010000014">
    <property type="protein sequence ID" value="HAT3810682.1"/>
    <property type="molecule type" value="Genomic_DNA"/>
</dbReference>
<reference evidence="6" key="1">
    <citation type="journal article" date="2018" name="Genome Biol.">
        <title>SKESA: strategic k-mer extension for scrupulous assemblies.</title>
        <authorList>
            <person name="Souvorov A."/>
            <person name="Agarwala R."/>
            <person name="Lipman D.J."/>
        </authorList>
    </citation>
    <scope>NUCLEOTIDE SEQUENCE</scope>
    <source>
        <strain evidence="6">Morganella morganii ARLG-3209</strain>
    </source>
</reference>
<dbReference type="Proteomes" id="UP000865968">
    <property type="component" value="Unassembled WGS sequence"/>
</dbReference>
<evidence type="ECO:0000256" key="2">
    <source>
        <dbReference type="ARBA" id="ARBA00009149"/>
    </source>
</evidence>
<organism evidence="6 7">
    <name type="scientific">Morganella morganii</name>
    <name type="common">Proteus morganii</name>
    <dbReference type="NCBI Taxonomy" id="582"/>
    <lineage>
        <taxon>Bacteria</taxon>
        <taxon>Pseudomonadati</taxon>
        <taxon>Pseudomonadota</taxon>
        <taxon>Gammaproteobacteria</taxon>
        <taxon>Enterobacterales</taxon>
        <taxon>Morganellaceae</taxon>
        <taxon>Morganella</taxon>
    </lineage>
</organism>
<sequence length="373" mass="39602">MNINMIPTYSGTPDSLNHQDYTGQGDFAADMAGYMALLASVTDNASENNEKPPEENPVNEIALITAPVNTLEQPMPALPLPAGADQPALTADGKPVAGVPAEGGDTAAESPLIKMMPETDIAAADVPDELATTAAQVRDAVSTVRQDPDNRMTLVSDKARNAPPASAPQPAEVLSGKPAEPVVPVYGNMQTDESVVSHENTLPERTTLLPAGIAETRPATITPAASAPVPVSVLPQTTGTAEWQKSLGQQIALFARNGIQHAELRLHPEELGAVQISMRMNNERMSIHFIAEHAHARDALENALPNLRQSLNESGIQLGQSHIGADSGTTPGDKRAGTPERLRKEDPDIQEEHEEPAPATQLTYYRNGINTFA</sequence>
<protein>
    <recommendedName>
        <fullName evidence="5">Flagellar hook-length control protein-like C-terminal domain-containing protein</fullName>
    </recommendedName>
</protein>
<dbReference type="PANTHER" id="PTHR37533">
    <property type="entry name" value="FLAGELLAR HOOK-LENGTH CONTROL PROTEIN"/>
    <property type="match status" value="1"/>
</dbReference>
<accession>A0AAN5S1H8</accession>
<feature type="compositionally biased region" description="Basic and acidic residues" evidence="4">
    <location>
        <begin position="332"/>
        <end position="347"/>
    </location>
</feature>
<gene>
    <name evidence="6" type="ORF">I8608_003581</name>
</gene>
<dbReference type="InterPro" id="IPR021136">
    <property type="entry name" value="Flagellar_hook_control-like_C"/>
</dbReference>
<feature type="region of interest" description="Disordered" evidence="4">
    <location>
        <begin position="319"/>
        <end position="367"/>
    </location>
</feature>
<dbReference type="InterPro" id="IPR038610">
    <property type="entry name" value="FliK-like_C_sf"/>
</dbReference>
<dbReference type="PRINTS" id="PR01007">
    <property type="entry name" value="FLGHOOKFLIK"/>
</dbReference>
<name>A0AAN5S1H8_MORMO</name>
<keyword evidence="3" id="KW-1005">Bacterial flagellum biogenesis</keyword>
<evidence type="ECO:0000256" key="4">
    <source>
        <dbReference type="SAM" id="MobiDB-lite"/>
    </source>
</evidence>
<comment type="similarity">
    <text evidence="2">Belongs to the FliK family.</text>
</comment>
<comment type="caution">
    <text evidence="6">The sequence shown here is derived from an EMBL/GenBank/DDBJ whole genome shotgun (WGS) entry which is preliminary data.</text>
</comment>
<reference evidence="6" key="2">
    <citation type="submission" date="2020-10" db="EMBL/GenBank/DDBJ databases">
        <authorList>
            <consortium name="NCBI Pathogen Detection Project"/>
        </authorList>
    </citation>
    <scope>NUCLEOTIDE SEQUENCE</scope>
    <source>
        <strain evidence="6">Morganella morganii ARLG-3209</strain>
    </source>
</reference>
<feature type="domain" description="Flagellar hook-length control protein-like C-terminal" evidence="5">
    <location>
        <begin position="249"/>
        <end position="330"/>
    </location>
</feature>
<evidence type="ECO:0000313" key="7">
    <source>
        <dbReference type="Proteomes" id="UP000865968"/>
    </source>
</evidence>
<proteinExistence type="inferred from homology"/>